<keyword evidence="8" id="KW-1185">Reference proteome</keyword>
<gene>
    <name evidence="7" type="ORF">Aglo03_56570</name>
</gene>
<dbReference type="Pfam" id="PF03631">
    <property type="entry name" value="Virul_fac_BrkB"/>
    <property type="match status" value="1"/>
</dbReference>
<dbReference type="AlphaFoldDB" id="A0A9W6QRK8"/>
<evidence type="ECO:0000256" key="2">
    <source>
        <dbReference type="ARBA" id="ARBA00022475"/>
    </source>
</evidence>
<dbReference type="GO" id="GO:0005886">
    <property type="term" value="C:plasma membrane"/>
    <property type="evidence" value="ECO:0007669"/>
    <property type="project" value="UniProtKB-SubCell"/>
</dbReference>
<protein>
    <submittedName>
        <fullName evidence="7">Inner membrane protein YhjD</fullName>
    </submittedName>
</protein>
<dbReference type="NCBIfam" id="TIGR00766">
    <property type="entry name" value="inner membrane protein YhjD"/>
    <property type="match status" value="1"/>
</dbReference>
<keyword evidence="5 6" id="KW-0472">Membrane</keyword>
<feature type="transmembrane region" description="Helical" evidence="6">
    <location>
        <begin position="232"/>
        <end position="253"/>
    </location>
</feature>
<dbReference type="PANTHER" id="PTHR30213">
    <property type="entry name" value="INNER MEMBRANE PROTEIN YHJD"/>
    <property type="match status" value="1"/>
</dbReference>
<keyword evidence="3 6" id="KW-0812">Transmembrane</keyword>
<evidence type="ECO:0000256" key="3">
    <source>
        <dbReference type="ARBA" id="ARBA00022692"/>
    </source>
</evidence>
<comment type="caution">
    <text evidence="7">The sequence shown here is derived from an EMBL/GenBank/DDBJ whole genome shotgun (WGS) entry which is preliminary data.</text>
</comment>
<keyword evidence="4 6" id="KW-1133">Transmembrane helix</keyword>
<proteinExistence type="predicted"/>
<reference evidence="7" key="1">
    <citation type="submission" date="2023-02" db="EMBL/GenBank/DDBJ databases">
        <title>Actinokineospora globicatena NBRC 15670.</title>
        <authorList>
            <person name="Ichikawa N."/>
            <person name="Sato H."/>
            <person name="Tonouchi N."/>
        </authorList>
    </citation>
    <scope>NUCLEOTIDE SEQUENCE</scope>
    <source>
        <strain evidence="7">NBRC 15670</strain>
    </source>
</reference>
<evidence type="ECO:0000313" key="8">
    <source>
        <dbReference type="Proteomes" id="UP001165042"/>
    </source>
</evidence>
<dbReference type="EMBL" id="BSSD01000010">
    <property type="protein sequence ID" value="GLW94841.1"/>
    <property type="molecule type" value="Genomic_DNA"/>
</dbReference>
<evidence type="ECO:0000313" key="7">
    <source>
        <dbReference type="EMBL" id="GLW94841.1"/>
    </source>
</evidence>
<evidence type="ECO:0000256" key="1">
    <source>
        <dbReference type="ARBA" id="ARBA00004651"/>
    </source>
</evidence>
<name>A0A9W6QRK8_9PSEU</name>
<dbReference type="PANTHER" id="PTHR30213:SF1">
    <property type="entry name" value="INNER MEMBRANE PROTEIN YHJD"/>
    <property type="match status" value="1"/>
</dbReference>
<keyword evidence="2" id="KW-1003">Cell membrane</keyword>
<evidence type="ECO:0000256" key="6">
    <source>
        <dbReference type="SAM" id="Phobius"/>
    </source>
</evidence>
<feature type="transmembrane region" description="Helical" evidence="6">
    <location>
        <begin position="197"/>
        <end position="220"/>
    </location>
</feature>
<feature type="transmembrane region" description="Helical" evidence="6">
    <location>
        <begin position="265"/>
        <end position="289"/>
    </location>
</feature>
<evidence type="ECO:0000256" key="5">
    <source>
        <dbReference type="ARBA" id="ARBA00023136"/>
    </source>
</evidence>
<accession>A0A9W6QRK8</accession>
<dbReference type="InterPro" id="IPR017039">
    <property type="entry name" value="Virul_fac_BrkB"/>
</dbReference>
<organism evidence="7 8">
    <name type="scientific">Actinokineospora globicatena</name>
    <dbReference type="NCBI Taxonomy" id="103729"/>
    <lineage>
        <taxon>Bacteria</taxon>
        <taxon>Bacillati</taxon>
        <taxon>Actinomycetota</taxon>
        <taxon>Actinomycetes</taxon>
        <taxon>Pseudonocardiales</taxon>
        <taxon>Pseudonocardiaceae</taxon>
        <taxon>Actinokineospora</taxon>
    </lineage>
</organism>
<evidence type="ECO:0000256" key="4">
    <source>
        <dbReference type="ARBA" id="ARBA00022989"/>
    </source>
</evidence>
<feature type="transmembrane region" description="Helical" evidence="6">
    <location>
        <begin position="49"/>
        <end position="74"/>
    </location>
</feature>
<dbReference type="InterPro" id="IPR005274">
    <property type="entry name" value="IM_pro_YhjD"/>
</dbReference>
<sequence>MAWAARVPVVTENESALTRLRARRPAIDHLIRAFDAFTERYGNHFAASITYFSVLSLFPLTLIGVAVLGFVLTGQPETLEELRKSIVNAAPTSIRETLNDLVDTAINERGKVGIIGLLTAAYTGLGWMSNLRDALTAQWGQKFVSPPFFKGMLMDLLALLGLGAAMAVSFGLSAIGSGLADTLLDAVGLGGYGWAKVVLFIVATVLSIGANWLVFLWVIARLPRKPVSVKSAVRGALAAAIGFEVLKLVGALYLNTVLGGPLGAIIGPIVGLLVFANLVSRFLLLVTAWTATAKENIIKEPPAAPPPAVIRPVVEEARTPRLREAIGLVGVGALLGLAWRRRK</sequence>
<feature type="transmembrane region" description="Helical" evidence="6">
    <location>
        <begin position="156"/>
        <end position="177"/>
    </location>
</feature>
<dbReference type="Proteomes" id="UP001165042">
    <property type="component" value="Unassembled WGS sequence"/>
</dbReference>
<comment type="subcellular location">
    <subcellularLocation>
        <location evidence="1">Cell membrane</location>
        <topology evidence="1">Multi-pass membrane protein</topology>
    </subcellularLocation>
</comment>